<reference evidence="2" key="1">
    <citation type="submission" date="2022-08" db="UniProtKB">
        <authorList>
            <consortium name="EnsemblMetazoa"/>
        </authorList>
    </citation>
    <scope>IDENTIFICATION</scope>
    <source>
        <strain evidence="2">05x7-T-G4-1.051#20</strain>
    </source>
</reference>
<protein>
    <submittedName>
        <fullName evidence="2">Uncharacterized protein</fullName>
    </submittedName>
</protein>
<keyword evidence="3" id="KW-1185">Reference proteome</keyword>
<evidence type="ECO:0000313" key="2">
    <source>
        <dbReference type="EnsemblMetazoa" id="G9409.1:cds"/>
    </source>
</evidence>
<dbReference type="AlphaFoldDB" id="A0A8W8P202"/>
<evidence type="ECO:0000256" key="1">
    <source>
        <dbReference type="SAM" id="MobiDB-lite"/>
    </source>
</evidence>
<evidence type="ECO:0000313" key="3">
    <source>
        <dbReference type="Proteomes" id="UP000005408"/>
    </source>
</evidence>
<organism evidence="2 3">
    <name type="scientific">Magallana gigas</name>
    <name type="common">Pacific oyster</name>
    <name type="synonym">Crassostrea gigas</name>
    <dbReference type="NCBI Taxonomy" id="29159"/>
    <lineage>
        <taxon>Eukaryota</taxon>
        <taxon>Metazoa</taxon>
        <taxon>Spiralia</taxon>
        <taxon>Lophotrochozoa</taxon>
        <taxon>Mollusca</taxon>
        <taxon>Bivalvia</taxon>
        <taxon>Autobranchia</taxon>
        <taxon>Pteriomorphia</taxon>
        <taxon>Ostreida</taxon>
        <taxon>Ostreoidea</taxon>
        <taxon>Ostreidae</taxon>
        <taxon>Magallana</taxon>
    </lineage>
</organism>
<feature type="region of interest" description="Disordered" evidence="1">
    <location>
        <begin position="93"/>
        <end position="149"/>
    </location>
</feature>
<feature type="compositionally biased region" description="Basic and acidic residues" evidence="1">
    <location>
        <begin position="121"/>
        <end position="132"/>
    </location>
</feature>
<name>A0A8W8P202_MAGGI</name>
<sequence>MESCIKCDETKEIGSVSRMKRGQYLLQLYTKTLGNYPYNAPLNHLSQLLLLEGIRNVPLHSPEIFQISKRNVCKLVVTFQSFLIRVVHADSLKPVPGAADDNLYRDDDNMTGGEELYGDGETSKKLRPHDTAGPEVPDQTVPDDIRTSS</sequence>
<proteinExistence type="predicted"/>
<accession>A0A8W8P202</accession>
<dbReference type="Proteomes" id="UP000005408">
    <property type="component" value="Unassembled WGS sequence"/>
</dbReference>
<dbReference type="EnsemblMetazoa" id="G9409.1">
    <property type="protein sequence ID" value="G9409.1:cds"/>
    <property type="gene ID" value="G9409"/>
</dbReference>